<dbReference type="OrthoDB" id="9984533at2759"/>
<keyword evidence="3" id="KW-1133">Transmembrane helix</keyword>
<organism evidence="5 6">
    <name type="scientific">Corynespora cassiicola Philippines</name>
    <dbReference type="NCBI Taxonomy" id="1448308"/>
    <lineage>
        <taxon>Eukaryota</taxon>
        <taxon>Fungi</taxon>
        <taxon>Dikarya</taxon>
        <taxon>Ascomycota</taxon>
        <taxon>Pezizomycotina</taxon>
        <taxon>Dothideomycetes</taxon>
        <taxon>Pleosporomycetidae</taxon>
        <taxon>Pleosporales</taxon>
        <taxon>Corynesporascaceae</taxon>
        <taxon>Corynespora</taxon>
    </lineage>
</organism>
<dbReference type="Gene3D" id="3.40.50.720">
    <property type="entry name" value="NAD(P)-binding Rossmann-like Domain"/>
    <property type="match status" value="1"/>
</dbReference>
<dbReference type="AlphaFoldDB" id="A0A2T2NE33"/>
<name>A0A2T2NE33_CORCC</name>
<evidence type="ECO:0000313" key="5">
    <source>
        <dbReference type="EMBL" id="PSN63649.1"/>
    </source>
</evidence>
<dbReference type="InterPro" id="IPR008030">
    <property type="entry name" value="NmrA-like"/>
</dbReference>
<feature type="domain" description="NmrA-like" evidence="4">
    <location>
        <begin position="43"/>
        <end position="275"/>
    </location>
</feature>
<dbReference type="Pfam" id="PF05368">
    <property type="entry name" value="NmrA"/>
    <property type="match status" value="1"/>
</dbReference>
<dbReference type="SUPFAM" id="SSF51735">
    <property type="entry name" value="NAD(P)-binding Rossmann-fold domains"/>
    <property type="match status" value="1"/>
</dbReference>
<dbReference type="InterPro" id="IPR045312">
    <property type="entry name" value="PCBER-like"/>
</dbReference>
<dbReference type="PANTHER" id="PTHR47706">
    <property type="entry name" value="NMRA-LIKE FAMILY PROTEIN"/>
    <property type="match status" value="1"/>
</dbReference>
<evidence type="ECO:0000256" key="2">
    <source>
        <dbReference type="ARBA" id="ARBA00023002"/>
    </source>
</evidence>
<dbReference type="Proteomes" id="UP000240883">
    <property type="component" value="Unassembled WGS sequence"/>
</dbReference>
<evidence type="ECO:0000313" key="6">
    <source>
        <dbReference type="Proteomes" id="UP000240883"/>
    </source>
</evidence>
<gene>
    <name evidence="5" type="ORF">BS50DRAFT_576271</name>
</gene>
<accession>A0A2T2NE33</accession>
<dbReference type="CDD" id="cd05259">
    <property type="entry name" value="PCBER_SDR_a"/>
    <property type="match status" value="1"/>
</dbReference>
<feature type="transmembrane region" description="Helical" evidence="3">
    <location>
        <begin position="15"/>
        <end position="33"/>
    </location>
</feature>
<keyword evidence="2" id="KW-0560">Oxidoreductase</keyword>
<protein>
    <submittedName>
        <fullName evidence="5">Isoflavone reductase family protein-like protein CipA</fullName>
    </submittedName>
</protein>
<dbReference type="InterPro" id="IPR036291">
    <property type="entry name" value="NAD(P)-bd_dom_sf"/>
</dbReference>
<sequence>MANNHTITQTRIPKTYLYLAVILPILFYFINNFSEKFKMSDIKNVIIIGAGGNLGPSILNAFLENSSFNVTVLSREGSSSTFPSGVKVVRANYDSVDSLKSAFTGQDAVLSLVGGTALGDQQKLIDAAIAAGVKRFLPSEYGSNTVDERVLSIVPILRAKKGTVDYLKTKEDVISWSSVITGPFFDWGIKVGFVGTDIANKTFTFIDEGKGTFSVSNLYAIGLALIKVLEKSAETKNQYIFVSSFETNQRQLLETVEKVSGEKWAVKHITSKELIESGNEKLKKQDFSGVVDLIRAAAFGQDNLGDSTPAGLWNDKLGLRKEDYEASVKAALSGKLVGEK</sequence>
<keyword evidence="3" id="KW-0812">Transmembrane</keyword>
<keyword evidence="3" id="KW-0472">Membrane</keyword>
<evidence type="ECO:0000256" key="1">
    <source>
        <dbReference type="ARBA" id="ARBA00022857"/>
    </source>
</evidence>
<keyword evidence="1" id="KW-0521">NADP</keyword>
<dbReference type="Gene3D" id="3.90.25.10">
    <property type="entry name" value="UDP-galactose 4-epimerase, domain 1"/>
    <property type="match status" value="1"/>
</dbReference>
<dbReference type="STRING" id="1448308.A0A2T2NE33"/>
<keyword evidence="6" id="KW-1185">Reference proteome</keyword>
<dbReference type="EMBL" id="KZ678139">
    <property type="protein sequence ID" value="PSN63649.1"/>
    <property type="molecule type" value="Genomic_DNA"/>
</dbReference>
<dbReference type="GO" id="GO:0016491">
    <property type="term" value="F:oxidoreductase activity"/>
    <property type="evidence" value="ECO:0007669"/>
    <property type="project" value="UniProtKB-KW"/>
</dbReference>
<reference evidence="5 6" key="1">
    <citation type="journal article" date="2018" name="Front. Microbiol.">
        <title>Genome-Wide Analysis of Corynespora cassiicola Leaf Fall Disease Putative Effectors.</title>
        <authorList>
            <person name="Lopez D."/>
            <person name="Ribeiro S."/>
            <person name="Label P."/>
            <person name="Fumanal B."/>
            <person name="Venisse J.S."/>
            <person name="Kohler A."/>
            <person name="de Oliveira R.R."/>
            <person name="Labutti K."/>
            <person name="Lipzen A."/>
            <person name="Lail K."/>
            <person name="Bauer D."/>
            <person name="Ohm R.A."/>
            <person name="Barry K.W."/>
            <person name="Spatafora J."/>
            <person name="Grigoriev I.V."/>
            <person name="Martin F.M."/>
            <person name="Pujade-Renaud V."/>
        </authorList>
    </citation>
    <scope>NUCLEOTIDE SEQUENCE [LARGE SCALE GENOMIC DNA]</scope>
    <source>
        <strain evidence="5 6">Philippines</strain>
    </source>
</reference>
<evidence type="ECO:0000256" key="3">
    <source>
        <dbReference type="SAM" id="Phobius"/>
    </source>
</evidence>
<dbReference type="InterPro" id="IPR051609">
    <property type="entry name" value="NmrA/Isoflavone_reductase-like"/>
</dbReference>
<dbReference type="PANTHER" id="PTHR47706:SF10">
    <property type="entry name" value="NMRA-LIKE DOMAIN-CONTAINING PROTEIN"/>
    <property type="match status" value="1"/>
</dbReference>
<proteinExistence type="predicted"/>
<evidence type="ECO:0000259" key="4">
    <source>
        <dbReference type="Pfam" id="PF05368"/>
    </source>
</evidence>